<feature type="compositionally biased region" description="Basic and acidic residues" evidence="6">
    <location>
        <begin position="320"/>
        <end position="331"/>
    </location>
</feature>
<dbReference type="Proteomes" id="UP001202328">
    <property type="component" value="Unassembled WGS sequence"/>
</dbReference>
<dbReference type="Pfam" id="PF03348">
    <property type="entry name" value="Serinc"/>
    <property type="match status" value="1"/>
</dbReference>
<evidence type="ECO:0000256" key="5">
    <source>
        <dbReference type="ARBA" id="ARBA00023136"/>
    </source>
</evidence>
<evidence type="ECO:0000313" key="9">
    <source>
        <dbReference type="EMBL" id="KAI3863746.1"/>
    </source>
</evidence>
<evidence type="ECO:0000256" key="6">
    <source>
        <dbReference type="SAM" id="MobiDB-lite"/>
    </source>
</evidence>
<keyword evidence="8" id="KW-0732">Signal</keyword>
<evidence type="ECO:0000256" key="4">
    <source>
        <dbReference type="ARBA" id="ARBA00022989"/>
    </source>
</evidence>
<comment type="subcellular location">
    <subcellularLocation>
        <location evidence="1">Membrane</location>
        <topology evidence="1">Multi-pass membrane protein</topology>
    </subcellularLocation>
</comment>
<evidence type="ECO:0000256" key="3">
    <source>
        <dbReference type="ARBA" id="ARBA00022692"/>
    </source>
</evidence>
<organism evidence="9 10">
    <name type="scientific">Papaver atlanticum</name>
    <dbReference type="NCBI Taxonomy" id="357466"/>
    <lineage>
        <taxon>Eukaryota</taxon>
        <taxon>Viridiplantae</taxon>
        <taxon>Streptophyta</taxon>
        <taxon>Embryophyta</taxon>
        <taxon>Tracheophyta</taxon>
        <taxon>Spermatophyta</taxon>
        <taxon>Magnoliopsida</taxon>
        <taxon>Ranunculales</taxon>
        <taxon>Papaveraceae</taxon>
        <taxon>Papaveroideae</taxon>
        <taxon>Papaver</taxon>
    </lineage>
</organism>
<evidence type="ECO:0000256" key="8">
    <source>
        <dbReference type="SAM" id="SignalP"/>
    </source>
</evidence>
<keyword evidence="3 7" id="KW-0812">Transmembrane</keyword>
<keyword evidence="4 7" id="KW-1133">Transmembrane helix</keyword>
<feature type="chain" id="PRO_5042194017" description="Serine incorporator" evidence="8">
    <location>
        <begin position="23"/>
        <end position="412"/>
    </location>
</feature>
<reference evidence="9" key="1">
    <citation type="submission" date="2022-04" db="EMBL/GenBank/DDBJ databases">
        <title>A functionally conserved STORR gene fusion in Papaver species that diverged 16.8 million years ago.</title>
        <authorList>
            <person name="Catania T."/>
        </authorList>
    </citation>
    <scope>NUCLEOTIDE SEQUENCE</scope>
    <source>
        <strain evidence="9">S-188037</strain>
    </source>
</reference>
<dbReference type="GO" id="GO:0016020">
    <property type="term" value="C:membrane"/>
    <property type="evidence" value="ECO:0007669"/>
    <property type="project" value="UniProtKB-SubCell"/>
</dbReference>
<feature type="transmembrane region" description="Helical" evidence="7">
    <location>
        <begin position="144"/>
        <end position="164"/>
    </location>
</feature>
<dbReference type="PANTHER" id="PTHR10383:SF9">
    <property type="entry name" value="SERINE INCORPORATOR, ISOFORM F"/>
    <property type="match status" value="1"/>
</dbReference>
<sequence>MSCLLSCCASLSCGLCTSVASGISGRSARLGYCGLFGLSLVTSWILREVGAPLLEYLPWINSAGNPHSKEWLQINAVFRVSLGNFLFFASLALIMIGVKDQNDKRHVIHHGGWTVKFVVWALLIVLMFFVPDVIISFYETLSKFGSGLFLLVQVIILLDATHTWNDAWVEKDERKWYLALLAVSVGCYIAAFTIAGLMFIWFNPSGHDCGLNVFFIVMTMILAFGFAIIALHPQVNGSLLPASVISVYCAYVLYSALSSEPRDYVCNGLHNSSKGVSTGNLILGMLTTVLSVLYSACRAGSSTTFLSPPSSPRSGGGKPLLDDKLEEGKKGKETEAVPVSYSYMFFHLIFALATMYSGMLLTGWTGSSSSDSALIDVGWTSTWVRICTQWGTAALYVWSLVAPLVLQDREFY</sequence>
<feature type="transmembrane region" description="Helical" evidence="7">
    <location>
        <begin position="382"/>
        <end position="406"/>
    </location>
</feature>
<evidence type="ECO:0000256" key="1">
    <source>
        <dbReference type="ARBA" id="ARBA00004141"/>
    </source>
</evidence>
<gene>
    <name evidence="9" type="ORF">MKW98_031338</name>
</gene>
<feature type="transmembrane region" description="Helical" evidence="7">
    <location>
        <begin position="213"/>
        <end position="231"/>
    </location>
</feature>
<dbReference type="InterPro" id="IPR005016">
    <property type="entry name" value="TDE1/TMS"/>
</dbReference>
<feature type="transmembrane region" description="Helical" evidence="7">
    <location>
        <begin position="238"/>
        <end position="257"/>
    </location>
</feature>
<name>A0AAD4S6E3_9MAGN</name>
<comment type="similarity">
    <text evidence="2">Belongs to the TDE1 family.</text>
</comment>
<feature type="transmembrane region" description="Helical" evidence="7">
    <location>
        <begin position="76"/>
        <end position="96"/>
    </location>
</feature>
<evidence type="ECO:0000256" key="7">
    <source>
        <dbReference type="SAM" id="Phobius"/>
    </source>
</evidence>
<keyword evidence="10" id="KW-1185">Reference proteome</keyword>
<dbReference type="EMBL" id="JAJJMB010014022">
    <property type="protein sequence ID" value="KAI3863746.1"/>
    <property type="molecule type" value="Genomic_DNA"/>
</dbReference>
<proteinExistence type="inferred from homology"/>
<dbReference type="PANTHER" id="PTHR10383">
    <property type="entry name" value="SERINE INCORPORATOR"/>
    <property type="match status" value="1"/>
</dbReference>
<evidence type="ECO:0000256" key="2">
    <source>
        <dbReference type="ARBA" id="ARBA00006665"/>
    </source>
</evidence>
<feature type="transmembrane region" description="Helical" evidence="7">
    <location>
        <begin position="117"/>
        <end position="138"/>
    </location>
</feature>
<feature type="region of interest" description="Disordered" evidence="6">
    <location>
        <begin position="302"/>
        <end position="331"/>
    </location>
</feature>
<accession>A0AAD4S6E3</accession>
<dbReference type="AlphaFoldDB" id="A0AAD4S6E3"/>
<keyword evidence="5 7" id="KW-0472">Membrane</keyword>
<feature type="transmembrane region" description="Helical" evidence="7">
    <location>
        <begin position="176"/>
        <end position="201"/>
    </location>
</feature>
<feature type="signal peptide" evidence="8">
    <location>
        <begin position="1"/>
        <end position="22"/>
    </location>
</feature>
<comment type="caution">
    <text evidence="9">The sequence shown here is derived from an EMBL/GenBank/DDBJ whole genome shotgun (WGS) entry which is preliminary data.</text>
</comment>
<feature type="transmembrane region" description="Helical" evidence="7">
    <location>
        <begin position="339"/>
        <end position="362"/>
    </location>
</feature>
<protein>
    <recommendedName>
        <fullName evidence="11">Serine incorporator</fullName>
    </recommendedName>
</protein>
<evidence type="ECO:0008006" key="11">
    <source>
        <dbReference type="Google" id="ProtNLM"/>
    </source>
</evidence>
<evidence type="ECO:0000313" key="10">
    <source>
        <dbReference type="Proteomes" id="UP001202328"/>
    </source>
</evidence>